<proteinExistence type="predicted"/>
<reference evidence="1" key="1">
    <citation type="submission" date="2011-04" db="EMBL/GenBank/DDBJ databases">
        <title>Evolution of plant cell wall degrading machinery underlies the functional diversity of forest fungi.</title>
        <authorList>
            <consortium name="US DOE Joint Genome Institute (JGI-PGF)"/>
            <person name="Eastwood D.C."/>
            <person name="Floudas D."/>
            <person name="Binder M."/>
            <person name="Majcherczyk A."/>
            <person name="Schneider P."/>
            <person name="Aerts A."/>
            <person name="Asiegbu F.O."/>
            <person name="Baker S.E."/>
            <person name="Barry K."/>
            <person name="Bendiksby M."/>
            <person name="Blumentritt M."/>
            <person name="Coutinho P.M."/>
            <person name="Cullen D."/>
            <person name="Cullen D."/>
            <person name="Gathman A."/>
            <person name="Goodell B."/>
            <person name="Henrissat B."/>
            <person name="Ihrmark K."/>
            <person name="Kauserud H."/>
            <person name="Kohler A."/>
            <person name="LaButti K."/>
            <person name="Lapidus A."/>
            <person name="Lavin J.L."/>
            <person name="Lee Y.-H."/>
            <person name="Lindquist E."/>
            <person name="Lilly W."/>
            <person name="Lucas S."/>
            <person name="Morin E."/>
            <person name="Murat C."/>
            <person name="Oguiza J.A."/>
            <person name="Park J."/>
            <person name="Pisabarro A.G."/>
            <person name="Riley R."/>
            <person name="Rosling A."/>
            <person name="Salamov A."/>
            <person name="Schmidt O."/>
            <person name="Schmutz J."/>
            <person name="Skrede I."/>
            <person name="Stenlid J."/>
            <person name="Wiebenga A."/>
            <person name="Xie X."/>
            <person name="Kues U."/>
            <person name="Hibbett D.S."/>
            <person name="Hoffmeister D."/>
            <person name="Hogberg N."/>
            <person name="Martin F."/>
            <person name="Grigoriev I.V."/>
            <person name="Watkinson S.C."/>
        </authorList>
    </citation>
    <scope>NUCLEOTIDE SEQUENCE</scope>
    <source>
        <strain evidence="1">S7.9</strain>
    </source>
</reference>
<dbReference type="Proteomes" id="UP000008064">
    <property type="component" value="Unassembled WGS sequence"/>
</dbReference>
<accession>F8NHF8</accession>
<dbReference type="GeneID" id="18810848"/>
<evidence type="ECO:0000313" key="1">
    <source>
        <dbReference type="EMBL" id="EGO30068.1"/>
    </source>
</evidence>
<dbReference type="EMBL" id="GL945429">
    <property type="protein sequence ID" value="EGO30068.1"/>
    <property type="molecule type" value="Genomic_DNA"/>
</dbReference>
<protein>
    <submittedName>
        <fullName evidence="1">Uncharacterized protein</fullName>
    </submittedName>
</protein>
<organism>
    <name type="scientific">Serpula lacrymans var. lacrymans (strain S7.9)</name>
    <name type="common">Dry rot fungus</name>
    <dbReference type="NCBI Taxonomy" id="578457"/>
    <lineage>
        <taxon>Eukaryota</taxon>
        <taxon>Fungi</taxon>
        <taxon>Dikarya</taxon>
        <taxon>Basidiomycota</taxon>
        <taxon>Agaricomycotina</taxon>
        <taxon>Agaricomycetes</taxon>
        <taxon>Agaricomycetidae</taxon>
        <taxon>Boletales</taxon>
        <taxon>Coniophorineae</taxon>
        <taxon>Serpulaceae</taxon>
        <taxon>Serpula</taxon>
    </lineage>
</organism>
<gene>
    <name evidence="1" type="ORF">SERLADRAFT_379791</name>
</gene>
<sequence length="54" mass="6198">MNVEWLGYGPVASSLLDDSNTTSMWAYAVLRLNGQRGLSHSYAEENHHVFWIWS</sequence>
<dbReference type="RefSeq" id="XP_007314310.1">
    <property type="nucleotide sequence ID" value="XM_007314248.1"/>
</dbReference>
<name>F8NHF8_SERL9</name>
<dbReference type="HOGENOM" id="CLU_3051844_0_0_1"/>
<dbReference type="KEGG" id="sla:SERLADRAFT_379791"/>
<dbReference type="AlphaFoldDB" id="F8NHF8"/>